<dbReference type="InterPro" id="IPR007712">
    <property type="entry name" value="RelE/ParE_toxin"/>
</dbReference>
<dbReference type="RefSeq" id="WP_079719919.1">
    <property type="nucleotide sequence ID" value="NZ_FUYY01000002.1"/>
</dbReference>
<organism evidence="2 3">
    <name type="scientific">Salegentibacter holothuriorum</name>
    <dbReference type="NCBI Taxonomy" id="241145"/>
    <lineage>
        <taxon>Bacteria</taxon>
        <taxon>Pseudomonadati</taxon>
        <taxon>Bacteroidota</taxon>
        <taxon>Flavobacteriia</taxon>
        <taxon>Flavobacteriales</taxon>
        <taxon>Flavobacteriaceae</taxon>
        <taxon>Salegentibacter</taxon>
    </lineage>
</organism>
<dbReference type="AlphaFoldDB" id="A0A1T5BMJ8"/>
<accession>A0A1T5BMJ8</accession>
<evidence type="ECO:0000256" key="1">
    <source>
        <dbReference type="ARBA" id="ARBA00022649"/>
    </source>
</evidence>
<dbReference type="Pfam" id="PF05016">
    <property type="entry name" value="ParE_toxin"/>
    <property type="match status" value="1"/>
</dbReference>
<gene>
    <name evidence="2" type="ORF">SAMN05660776_1315</name>
</gene>
<dbReference type="OrthoDB" id="981785at2"/>
<evidence type="ECO:0000313" key="2">
    <source>
        <dbReference type="EMBL" id="SKB48230.1"/>
    </source>
</evidence>
<keyword evidence="1" id="KW-1277">Toxin-antitoxin system</keyword>
<dbReference type="InterPro" id="IPR035093">
    <property type="entry name" value="RelE/ParE_toxin_dom_sf"/>
</dbReference>
<reference evidence="3" key="1">
    <citation type="submission" date="2017-02" db="EMBL/GenBank/DDBJ databases">
        <authorList>
            <person name="Varghese N."/>
            <person name="Submissions S."/>
        </authorList>
    </citation>
    <scope>NUCLEOTIDE SEQUENCE [LARGE SCALE GENOMIC DNA]</scope>
    <source>
        <strain evidence="3">DSM 23405</strain>
    </source>
</reference>
<sequence length="98" mass="11767">MPKFNIIWSSTAKLELQKIHDYFKFEKKAPQAAKSIVRDILKATREITFPSQYQIEESNSKYRRIVIRNYKIIYQEENSNILILRIFDSRQSPEKLND</sequence>
<protein>
    <submittedName>
        <fullName evidence="2">Plasmid stabilization system protein ParE</fullName>
    </submittedName>
</protein>
<dbReference type="EMBL" id="FUYY01000002">
    <property type="protein sequence ID" value="SKB48230.1"/>
    <property type="molecule type" value="Genomic_DNA"/>
</dbReference>
<name>A0A1T5BMJ8_9FLAO</name>
<dbReference type="STRING" id="241145.SAMN05660776_1315"/>
<evidence type="ECO:0000313" key="3">
    <source>
        <dbReference type="Proteomes" id="UP000190230"/>
    </source>
</evidence>
<dbReference type="SUPFAM" id="SSF143011">
    <property type="entry name" value="RelE-like"/>
    <property type="match status" value="1"/>
</dbReference>
<dbReference type="Gene3D" id="3.30.2310.20">
    <property type="entry name" value="RelE-like"/>
    <property type="match status" value="1"/>
</dbReference>
<dbReference type="Proteomes" id="UP000190230">
    <property type="component" value="Unassembled WGS sequence"/>
</dbReference>
<proteinExistence type="predicted"/>
<keyword evidence="3" id="KW-1185">Reference proteome</keyword>